<keyword evidence="4" id="KW-1133">Transmembrane helix</keyword>
<keyword evidence="4" id="KW-0812">Transmembrane</keyword>
<proteinExistence type="predicted"/>
<dbReference type="InterPro" id="IPR001107">
    <property type="entry name" value="Band_7"/>
</dbReference>
<sequence>MFPSDETVAATPPRKPEAKPGISPDSGNTSRKARFRRWLWRKTPYIFVFMLLLVLSALFLWYRIVIVIEPGKTGVLFRLFTGTQIDYAYPEGLHVISPLNTMYIYETRKQIALHDFDVLTAKGLTVRVSLAVRYQLDKDRLGLLHQKIGPDYLVRVILPQAESVMRKELGGYTAEDIYTNKEGLLTNAILLAQEEVGRNFVQVDEIIIRSITLPEKIKSAIEDKLTQEELLKSYEFRLQTAGQEAERQRIEAEGLRVYNETVDKSLTDKILTYQGISATQNLSKSDNAKVVVIGAGKNGLPLILNTQ</sequence>
<feature type="region of interest" description="Disordered" evidence="3">
    <location>
        <begin position="1"/>
        <end position="29"/>
    </location>
</feature>
<evidence type="ECO:0000256" key="3">
    <source>
        <dbReference type="SAM" id="MobiDB-lite"/>
    </source>
</evidence>
<evidence type="ECO:0000256" key="1">
    <source>
        <dbReference type="ARBA" id="ARBA00004167"/>
    </source>
</evidence>
<evidence type="ECO:0000256" key="2">
    <source>
        <dbReference type="ARBA" id="ARBA00023136"/>
    </source>
</evidence>
<dbReference type="Gene3D" id="3.30.479.30">
    <property type="entry name" value="Band 7 domain"/>
    <property type="match status" value="1"/>
</dbReference>
<dbReference type="EMBL" id="QJPH01000360">
    <property type="protein sequence ID" value="PZN76342.1"/>
    <property type="molecule type" value="Genomic_DNA"/>
</dbReference>
<feature type="domain" description="Band 7" evidence="5">
    <location>
        <begin position="63"/>
        <end position="225"/>
    </location>
</feature>
<dbReference type="Proteomes" id="UP000249396">
    <property type="component" value="Unassembled WGS sequence"/>
</dbReference>
<dbReference type="InterPro" id="IPR000163">
    <property type="entry name" value="Prohibitin"/>
</dbReference>
<evidence type="ECO:0000313" key="7">
    <source>
        <dbReference type="Proteomes" id="UP000249396"/>
    </source>
</evidence>
<evidence type="ECO:0000313" key="6">
    <source>
        <dbReference type="EMBL" id="PZN76342.1"/>
    </source>
</evidence>
<dbReference type="SUPFAM" id="SSF117892">
    <property type="entry name" value="Band 7/SPFH domain"/>
    <property type="match status" value="1"/>
</dbReference>
<protein>
    <recommendedName>
        <fullName evidence="5">Band 7 domain-containing protein</fullName>
    </recommendedName>
</protein>
<dbReference type="GO" id="GO:0007005">
    <property type="term" value="P:mitochondrion organization"/>
    <property type="evidence" value="ECO:0007669"/>
    <property type="project" value="TreeGrafter"/>
</dbReference>
<comment type="caution">
    <text evidence="6">The sequence shown here is derived from an EMBL/GenBank/DDBJ whole genome shotgun (WGS) entry which is preliminary data.</text>
</comment>
<reference evidence="6 7" key="1">
    <citation type="journal article" date="2018" name="Aquat. Microb. Ecol.">
        <title>Gammaproteobacterial methanotrophs dominate.</title>
        <authorList>
            <person name="Rissanen A.J."/>
            <person name="Saarenheimo J."/>
            <person name="Tiirola M."/>
            <person name="Peura S."/>
            <person name="Aalto S.L."/>
            <person name="Karvinen A."/>
            <person name="Nykanen H."/>
        </authorList>
    </citation>
    <scope>NUCLEOTIDE SEQUENCE [LARGE SCALE GENOMIC DNA]</scope>
    <source>
        <strain evidence="6">AMbin10</strain>
    </source>
</reference>
<dbReference type="GO" id="GO:0016020">
    <property type="term" value="C:membrane"/>
    <property type="evidence" value="ECO:0007669"/>
    <property type="project" value="UniProtKB-SubCell"/>
</dbReference>
<dbReference type="Pfam" id="PF01145">
    <property type="entry name" value="Band_7"/>
    <property type="match status" value="1"/>
</dbReference>
<keyword evidence="2 4" id="KW-0472">Membrane</keyword>
<evidence type="ECO:0000259" key="5">
    <source>
        <dbReference type="SMART" id="SM00244"/>
    </source>
</evidence>
<gene>
    <name evidence="6" type="ORF">DM484_16680</name>
</gene>
<feature type="transmembrane region" description="Helical" evidence="4">
    <location>
        <begin position="44"/>
        <end position="62"/>
    </location>
</feature>
<comment type="subcellular location">
    <subcellularLocation>
        <location evidence="1">Membrane</location>
        <topology evidence="1">Single-pass membrane protein</topology>
    </subcellularLocation>
</comment>
<dbReference type="SMART" id="SM00244">
    <property type="entry name" value="PHB"/>
    <property type="match status" value="1"/>
</dbReference>
<name>A0A2W4QWU2_9GAMM</name>
<dbReference type="CDD" id="cd03401">
    <property type="entry name" value="SPFH_prohibitin"/>
    <property type="match status" value="1"/>
</dbReference>
<dbReference type="PANTHER" id="PTHR23222:SF1">
    <property type="entry name" value="PROHIBITIN-2"/>
    <property type="match status" value="1"/>
</dbReference>
<dbReference type="InterPro" id="IPR036013">
    <property type="entry name" value="Band_7/SPFH_dom_sf"/>
</dbReference>
<dbReference type="PANTHER" id="PTHR23222">
    <property type="entry name" value="PROHIBITIN"/>
    <property type="match status" value="1"/>
</dbReference>
<dbReference type="AlphaFoldDB" id="A0A2W4QWU2"/>
<evidence type="ECO:0000256" key="4">
    <source>
        <dbReference type="SAM" id="Phobius"/>
    </source>
</evidence>
<accession>A0A2W4QWU2</accession>
<organism evidence="6 7">
    <name type="scientific">Candidatus Methylumidiphilus alinenensis</name>
    <dbReference type="NCBI Taxonomy" id="2202197"/>
    <lineage>
        <taxon>Bacteria</taxon>
        <taxon>Pseudomonadati</taxon>
        <taxon>Pseudomonadota</taxon>
        <taxon>Gammaproteobacteria</taxon>
        <taxon>Methylococcales</taxon>
        <taxon>Candidatus Methylumidiphilus</taxon>
    </lineage>
</organism>